<proteinExistence type="predicted"/>
<evidence type="ECO:0000313" key="2">
    <source>
        <dbReference type="Proteomes" id="UP000886520"/>
    </source>
</evidence>
<evidence type="ECO:0000313" key="1">
    <source>
        <dbReference type="EMBL" id="KAI5077906.1"/>
    </source>
</evidence>
<accession>A0A9D4ZLT5</accession>
<name>A0A9D4ZLT5_ADICA</name>
<organism evidence="1 2">
    <name type="scientific">Adiantum capillus-veneris</name>
    <name type="common">Maidenhair fern</name>
    <dbReference type="NCBI Taxonomy" id="13818"/>
    <lineage>
        <taxon>Eukaryota</taxon>
        <taxon>Viridiplantae</taxon>
        <taxon>Streptophyta</taxon>
        <taxon>Embryophyta</taxon>
        <taxon>Tracheophyta</taxon>
        <taxon>Polypodiopsida</taxon>
        <taxon>Polypodiidae</taxon>
        <taxon>Polypodiales</taxon>
        <taxon>Pteridineae</taxon>
        <taxon>Pteridaceae</taxon>
        <taxon>Vittarioideae</taxon>
        <taxon>Adiantum</taxon>
    </lineage>
</organism>
<gene>
    <name evidence="1" type="ORF">GOP47_0007730</name>
</gene>
<keyword evidence="2" id="KW-1185">Reference proteome</keyword>
<dbReference type="AlphaFoldDB" id="A0A9D4ZLT5"/>
<comment type="caution">
    <text evidence="1">The sequence shown here is derived from an EMBL/GenBank/DDBJ whole genome shotgun (WGS) entry which is preliminary data.</text>
</comment>
<dbReference type="EMBL" id="JABFUD020000007">
    <property type="protein sequence ID" value="KAI5077906.1"/>
    <property type="molecule type" value="Genomic_DNA"/>
</dbReference>
<dbReference type="Proteomes" id="UP000886520">
    <property type="component" value="Chromosome 7"/>
</dbReference>
<sequence length="62" mass="6928">MQHFCHPNTHLPAQISHPPVCISFVQHLEADAAAFQPLHSGYEYDRDAAELLLLMTLCLTAI</sequence>
<protein>
    <submittedName>
        <fullName evidence="1">Uncharacterized protein</fullName>
    </submittedName>
</protein>
<reference evidence="1" key="1">
    <citation type="submission" date="2021-01" db="EMBL/GenBank/DDBJ databases">
        <title>Adiantum capillus-veneris genome.</title>
        <authorList>
            <person name="Fang Y."/>
            <person name="Liao Q."/>
        </authorList>
    </citation>
    <scope>NUCLEOTIDE SEQUENCE</scope>
    <source>
        <strain evidence="1">H3</strain>
        <tissue evidence="1">Leaf</tissue>
    </source>
</reference>